<keyword evidence="5" id="KW-0479">Metal-binding</keyword>
<dbReference type="SMART" id="SM00488">
    <property type="entry name" value="DEXDc2"/>
    <property type="match status" value="1"/>
</dbReference>
<evidence type="ECO:0000256" key="18">
    <source>
        <dbReference type="ARBA" id="ARBA00082714"/>
    </source>
</evidence>
<dbReference type="AlphaFoldDB" id="A0A194PZT2"/>
<keyword evidence="11" id="KW-0408">Iron</keyword>
<comment type="catalytic activity">
    <reaction evidence="17">
        <text>ATP + H2O = ADP + phosphate + H(+)</text>
        <dbReference type="Rhea" id="RHEA:13065"/>
        <dbReference type="ChEBI" id="CHEBI:15377"/>
        <dbReference type="ChEBI" id="CHEBI:15378"/>
        <dbReference type="ChEBI" id="CHEBI:30616"/>
        <dbReference type="ChEBI" id="CHEBI:43474"/>
        <dbReference type="ChEBI" id="CHEBI:456216"/>
        <dbReference type="EC" id="5.6.2.3"/>
    </reaction>
</comment>
<reference evidence="21 22" key="1">
    <citation type="journal article" date="2015" name="Nat. Commun.">
        <title>Outbred genome sequencing and CRISPR/Cas9 gene editing in butterflies.</title>
        <authorList>
            <person name="Li X."/>
            <person name="Fan D."/>
            <person name="Zhang W."/>
            <person name="Liu G."/>
            <person name="Zhang L."/>
            <person name="Zhao L."/>
            <person name="Fang X."/>
            <person name="Chen L."/>
            <person name="Dong Y."/>
            <person name="Chen Y."/>
            <person name="Ding Y."/>
            <person name="Zhao R."/>
            <person name="Feng M."/>
            <person name="Zhu Y."/>
            <person name="Feng Y."/>
            <person name="Jiang X."/>
            <person name="Zhu D."/>
            <person name="Xiang H."/>
            <person name="Feng X."/>
            <person name="Li S."/>
            <person name="Wang J."/>
            <person name="Zhang G."/>
            <person name="Kronforst M.R."/>
            <person name="Wang W."/>
        </authorList>
    </citation>
    <scope>NUCLEOTIDE SEQUENCE [LARGE SCALE GENOMIC DNA]</scope>
    <source>
        <strain evidence="21">Ya'a_city_454_Px</strain>
        <tissue evidence="21">Whole body</tissue>
    </source>
</reference>
<evidence type="ECO:0000313" key="22">
    <source>
        <dbReference type="Proteomes" id="UP000053268"/>
    </source>
</evidence>
<evidence type="ECO:0000256" key="14">
    <source>
        <dbReference type="ARBA" id="ARBA00023235"/>
    </source>
</evidence>
<dbReference type="InterPro" id="IPR014013">
    <property type="entry name" value="Helic_SF1/SF2_ATP-bd_DinG/Rad3"/>
</dbReference>
<dbReference type="GO" id="GO:0005524">
    <property type="term" value="F:ATP binding"/>
    <property type="evidence" value="ECO:0007669"/>
    <property type="project" value="UniProtKB-KW"/>
</dbReference>
<dbReference type="InterPro" id="IPR006554">
    <property type="entry name" value="Helicase-like_DEXD_c2"/>
</dbReference>
<evidence type="ECO:0000256" key="3">
    <source>
        <dbReference type="ARBA" id="ARBA00008792"/>
    </source>
</evidence>
<dbReference type="CDD" id="cd18788">
    <property type="entry name" value="SF2_C_XPD"/>
    <property type="match status" value="1"/>
</dbReference>
<feature type="compositionally biased region" description="Polar residues" evidence="19">
    <location>
        <begin position="193"/>
        <end position="202"/>
    </location>
</feature>
<dbReference type="GO" id="GO:0016818">
    <property type="term" value="F:hydrolase activity, acting on acid anhydrides, in phosphorus-containing anhydrides"/>
    <property type="evidence" value="ECO:0007669"/>
    <property type="project" value="InterPro"/>
</dbReference>
<dbReference type="GO" id="GO:0005634">
    <property type="term" value="C:nucleus"/>
    <property type="evidence" value="ECO:0007669"/>
    <property type="project" value="UniProtKB-SubCell"/>
</dbReference>
<dbReference type="GO" id="GO:1990918">
    <property type="term" value="P:double-strand break repair involved in meiotic recombination"/>
    <property type="evidence" value="ECO:0007669"/>
    <property type="project" value="TreeGrafter"/>
</dbReference>
<keyword evidence="13" id="KW-0234">DNA repair</keyword>
<feature type="region of interest" description="Disordered" evidence="19">
    <location>
        <begin position="162"/>
        <end position="202"/>
    </location>
</feature>
<name>A0A194PZT2_PAPXU</name>
<gene>
    <name evidence="21" type="ORF">RR46_10155</name>
</gene>
<evidence type="ECO:0000256" key="16">
    <source>
        <dbReference type="ARBA" id="ARBA00044969"/>
    </source>
</evidence>
<dbReference type="GO" id="GO:0043139">
    <property type="term" value="F:5'-3' DNA helicase activity"/>
    <property type="evidence" value="ECO:0007669"/>
    <property type="project" value="UniProtKB-EC"/>
</dbReference>
<dbReference type="GO" id="GO:0003677">
    <property type="term" value="F:DNA binding"/>
    <property type="evidence" value="ECO:0007669"/>
    <property type="project" value="InterPro"/>
</dbReference>
<dbReference type="InterPro" id="IPR010614">
    <property type="entry name" value="RAD3-like_helicase_DEAD"/>
</dbReference>
<feature type="compositionally biased region" description="Polar residues" evidence="19">
    <location>
        <begin position="118"/>
        <end position="128"/>
    </location>
</feature>
<keyword evidence="15" id="KW-0539">Nucleus</keyword>
<evidence type="ECO:0000256" key="9">
    <source>
        <dbReference type="ARBA" id="ARBA00022806"/>
    </source>
</evidence>
<dbReference type="Pfam" id="PF13307">
    <property type="entry name" value="Helicase_C_2"/>
    <property type="match status" value="1"/>
</dbReference>
<sequence>MRCEVARVATSQTTPDLDKGLFGIALDAVRTDRLPITAIGHGILQAKSLPKIIALLKHAMEDRISELLAQELVRQNSELKQVSGAANYVSTPVRDKSVTPEKYLNKPVFGHKSIYDDASQNPKEASNRASKRQDCLDTSTEENNEAGLVKIHKKRRLAASERGMGCESMYDSQLPTSLDETELPSTPDKKKQTTQPDTPQNVRVPTIYYGARTHKQLQQVIKEFARTDYCGQLQMTILSSRDYSCVREYDKKTWSSRNDMCRACIKPYTTKSMEQRADSNCKYYDNRASLNHQTLPPAFDLDELVAKGEEIRACPYYAARGMAASAHIVFCPYNYLIEPSIRSSMQIDLSDNIVIIDEAHNIEDICRDAATFTFTRDNIQASIKELELVCGYRFANQDSLRYVEYLLKALKGWDDWFVNQTPLINQKAITGNEATFTWAAENFVQTLNNHNIGQQQYKNFHENAELFCKRLREDPRTLLGVTQATATLIESIDTVLGYLFRCEGKYMDDFTPALVRTVTGPDSFSWRQSQFNKSIEKETLSLRLLCMNPAVVFESLKVSRCIILASGTLTPLISLHSELGTDFPLQVSPNHVIPPDRVWIGSLSTCPGGVRLECSARGAGEARVQDGVGAALRSVCRVTPHGVLCFLPSYTLMNKLVNRWKETGLWDELNELKHVLMEARNARDHSDVMEEYYSSVCGVRGALLLAVYRGKVSEGMDFRDHQARAVVTVGVPYPNTYDMAVKEKMKYNDRYSAQRHLLSSSEWLLVQAYRALNQAVGRCVRHRADWGGVLLIDARFSSPYYTQHLSKWVRNFLGNNHHTFESLENSSNSLESFMQTMTLRDSEDV</sequence>
<dbReference type="PROSITE" id="PS51193">
    <property type="entry name" value="HELICASE_ATP_BIND_2"/>
    <property type="match status" value="1"/>
</dbReference>
<dbReference type="EMBL" id="KQ459582">
    <property type="protein sequence ID" value="KPI98837.1"/>
    <property type="molecule type" value="Genomic_DNA"/>
</dbReference>
<evidence type="ECO:0000256" key="19">
    <source>
        <dbReference type="SAM" id="MobiDB-lite"/>
    </source>
</evidence>
<keyword evidence="8" id="KW-0378">Hydrolase</keyword>
<evidence type="ECO:0000256" key="17">
    <source>
        <dbReference type="ARBA" id="ARBA00048954"/>
    </source>
</evidence>
<dbReference type="InterPro" id="IPR006555">
    <property type="entry name" value="ATP-dep_Helicase_C"/>
</dbReference>
<dbReference type="SMART" id="SM00491">
    <property type="entry name" value="HELICc2"/>
    <property type="match status" value="1"/>
</dbReference>
<evidence type="ECO:0000256" key="7">
    <source>
        <dbReference type="ARBA" id="ARBA00022763"/>
    </source>
</evidence>
<accession>A0A194PZT2</accession>
<keyword evidence="7" id="KW-0227">DNA damage</keyword>
<keyword evidence="6" id="KW-0547">Nucleotide-binding</keyword>
<dbReference type="PANTHER" id="PTHR11472">
    <property type="entry name" value="DNA REPAIR DEAD HELICASE RAD3/XP-D SUBFAMILY MEMBER"/>
    <property type="match status" value="1"/>
</dbReference>
<keyword evidence="14" id="KW-0413">Isomerase</keyword>
<dbReference type="GO" id="GO:0046872">
    <property type="term" value="F:metal ion binding"/>
    <property type="evidence" value="ECO:0007669"/>
    <property type="project" value="UniProtKB-KW"/>
</dbReference>
<dbReference type="Proteomes" id="UP000053268">
    <property type="component" value="Unassembled WGS sequence"/>
</dbReference>
<feature type="region of interest" description="Disordered" evidence="19">
    <location>
        <begin position="113"/>
        <end position="141"/>
    </location>
</feature>
<evidence type="ECO:0000256" key="6">
    <source>
        <dbReference type="ARBA" id="ARBA00022741"/>
    </source>
</evidence>
<keyword evidence="9" id="KW-0347">Helicase</keyword>
<evidence type="ECO:0000256" key="10">
    <source>
        <dbReference type="ARBA" id="ARBA00022840"/>
    </source>
</evidence>
<dbReference type="NCBIfam" id="TIGR00604">
    <property type="entry name" value="rad3"/>
    <property type="match status" value="1"/>
</dbReference>
<dbReference type="GO" id="GO:0006289">
    <property type="term" value="P:nucleotide-excision repair"/>
    <property type="evidence" value="ECO:0007669"/>
    <property type="project" value="TreeGrafter"/>
</dbReference>
<dbReference type="SUPFAM" id="SSF52540">
    <property type="entry name" value="P-loop containing nucleoside triphosphate hydrolases"/>
    <property type="match status" value="1"/>
</dbReference>
<dbReference type="PANTHER" id="PTHR11472:SF47">
    <property type="entry name" value="FANCONI ANEMIA GROUP J PROTEIN"/>
    <property type="match status" value="1"/>
</dbReference>
<keyword evidence="4" id="KW-0004">4Fe-4S</keyword>
<dbReference type="InterPro" id="IPR027417">
    <property type="entry name" value="P-loop_NTPase"/>
</dbReference>
<dbReference type="EC" id="5.6.2.3" evidence="16"/>
<evidence type="ECO:0000256" key="1">
    <source>
        <dbReference type="ARBA" id="ARBA00001966"/>
    </source>
</evidence>
<evidence type="ECO:0000256" key="11">
    <source>
        <dbReference type="ARBA" id="ARBA00023004"/>
    </source>
</evidence>
<protein>
    <recommendedName>
        <fullName evidence="16">DNA 5'-3' helicase</fullName>
        <ecNumber evidence="16">5.6.2.3</ecNumber>
    </recommendedName>
    <alternativeName>
        <fullName evidence="18">DNA 5'-3' helicase FANCJ</fullName>
    </alternativeName>
</protein>
<dbReference type="FunFam" id="3.40.50.300:FF:000731">
    <property type="entry name" value="Fanconi anemia group J protein homolog"/>
    <property type="match status" value="1"/>
</dbReference>
<dbReference type="Gene3D" id="3.40.50.300">
    <property type="entry name" value="P-loop containing nucleotide triphosphate hydrolases"/>
    <property type="match status" value="2"/>
</dbReference>
<proteinExistence type="inferred from homology"/>
<feature type="domain" description="Helicase ATP-binding" evidence="20">
    <location>
        <begin position="147"/>
        <end position="410"/>
    </location>
</feature>
<evidence type="ECO:0000256" key="8">
    <source>
        <dbReference type="ARBA" id="ARBA00022801"/>
    </source>
</evidence>
<keyword evidence="12" id="KW-0411">Iron-sulfur</keyword>
<evidence type="ECO:0000256" key="4">
    <source>
        <dbReference type="ARBA" id="ARBA00022485"/>
    </source>
</evidence>
<comment type="cofactor">
    <cofactor evidence="1">
        <name>[4Fe-4S] cluster</name>
        <dbReference type="ChEBI" id="CHEBI:49883"/>
    </cofactor>
</comment>
<evidence type="ECO:0000256" key="13">
    <source>
        <dbReference type="ARBA" id="ARBA00023204"/>
    </source>
</evidence>
<evidence type="ECO:0000256" key="5">
    <source>
        <dbReference type="ARBA" id="ARBA00022723"/>
    </source>
</evidence>
<dbReference type="GO" id="GO:0051539">
    <property type="term" value="F:4 iron, 4 sulfur cluster binding"/>
    <property type="evidence" value="ECO:0007669"/>
    <property type="project" value="UniProtKB-KW"/>
</dbReference>
<comment type="similarity">
    <text evidence="3">Belongs to the DEAD box helicase family. DEAH subfamily.</text>
</comment>
<organism evidence="21 22">
    <name type="scientific">Papilio xuthus</name>
    <name type="common">Asian swallowtail butterfly</name>
    <dbReference type="NCBI Taxonomy" id="66420"/>
    <lineage>
        <taxon>Eukaryota</taxon>
        <taxon>Metazoa</taxon>
        <taxon>Ecdysozoa</taxon>
        <taxon>Arthropoda</taxon>
        <taxon>Hexapoda</taxon>
        <taxon>Insecta</taxon>
        <taxon>Pterygota</taxon>
        <taxon>Neoptera</taxon>
        <taxon>Endopterygota</taxon>
        <taxon>Lepidoptera</taxon>
        <taxon>Glossata</taxon>
        <taxon>Ditrysia</taxon>
        <taxon>Papilionoidea</taxon>
        <taxon>Papilionidae</taxon>
        <taxon>Papilioninae</taxon>
        <taxon>Papilio</taxon>
    </lineage>
</organism>
<evidence type="ECO:0000313" key="21">
    <source>
        <dbReference type="EMBL" id="KPI98837.1"/>
    </source>
</evidence>
<keyword evidence="10" id="KW-0067">ATP-binding</keyword>
<dbReference type="Pfam" id="PF06733">
    <property type="entry name" value="DEAD_2"/>
    <property type="match status" value="1"/>
</dbReference>
<evidence type="ECO:0000256" key="15">
    <source>
        <dbReference type="ARBA" id="ARBA00023242"/>
    </source>
</evidence>
<evidence type="ECO:0000259" key="20">
    <source>
        <dbReference type="PROSITE" id="PS51193"/>
    </source>
</evidence>
<comment type="subcellular location">
    <subcellularLocation>
        <location evidence="2">Nucleus</location>
    </subcellularLocation>
</comment>
<evidence type="ECO:0000256" key="2">
    <source>
        <dbReference type="ARBA" id="ARBA00004123"/>
    </source>
</evidence>
<keyword evidence="22" id="KW-1185">Reference proteome</keyword>
<evidence type="ECO:0000256" key="12">
    <source>
        <dbReference type="ARBA" id="ARBA00023014"/>
    </source>
</evidence>
<dbReference type="InterPro" id="IPR013020">
    <property type="entry name" value="Rad3/Chl1-like"/>
</dbReference>
<dbReference type="STRING" id="66420.A0A194PZT2"/>
<dbReference type="InterPro" id="IPR045028">
    <property type="entry name" value="DinG/Rad3-like"/>
</dbReference>